<sequence length="50" mass="5421">AAIKFLKKSADKIRWGGQIIKPAVMDLITPEMVIAKIDGLFSNYSASLGI</sequence>
<feature type="non-terminal residue" evidence="1">
    <location>
        <position position="1"/>
    </location>
</feature>
<accession>A0A3B0WV26</accession>
<dbReference type="AlphaFoldDB" id="A0A3B0WV26"/>
<reference evidence="1" key="1">
    <citation type="submission" date="2018-06" db="EMBL/GenBank/DDBJ databases">
        <authorList>
            <person name="Zhirakovskaya E."/>
        </authorList>
    </citation>
    <scope>NUCLEOTIDE SEQUENCE</scope>
</reference>
<gene>
    <name evidence="1" type="ORF">MNBD_GAMMA03-822</name>
</gene>
<protein>
    <submittedName>
        <fullName evidence="1">Uncharacterized protein</fullName>
    </submittedName>
</protein>
<organism evidence="1">
    <name type="scientific">hydrothermal vent metagenome</name>
    <dbReference type="NCBI Taxonomy" id="652676"/>
    <lineage>
        <taxon>unclassified sequences</taxon>
        <taxon>metagenomes</taxon>
        <taxon>ecological metagenomes</taxon>
    </lineage>
</organism>
<name>A0A3B0WV26_9ZZZZ</name>
<evidence type="ECO:0000313" key="1">
    <source>
        <dbReference type="EMBL" id="VAW48196.1"/>
    </source>
</evidence>
<proteinExistence type="predicted"/>
<dbReference type="EMBL" id="UOFC01000190">
    <property type="protein sequence ID" value="VAW48196.1"/>
    <property type="molecule type" value="Genomic_DNA"/>
</dbReference>